<dbReference type="PANTHER" id="PTHR43400:SF10">
    <property type="entry name" value="3-OXOSTEROID 1-DEHYDROGENASE"/>
    <property type="match status" value="1"/>
</dbReference>
<proteinExistence type="predicted"/>
<dbReference type="InterPro" id="IPR003953">
    <property type="entry name" value="FAD-dep_OxRdtase_2_FAD-bd"/>
</dbReference>
<dbReference type="PANTHER" id="PTHR43400">
    <property type="entry name" value="FUMARATE REDUCTASE"/>
    <property type="match status" value="1"/>
</dbReference>
<organism evidence="6 7">
    <name type="scientific">Candidatus Seongchinamella marina</name>
    <dbReference type="NCBI Taxonomy" id="2518990"/>
    <lineage>
        <taxon>Bacteria</taxon>
        <taxon>Pseudomonadati</taxon>
        <taxon>Pseudomonadota</taxon>
        <taxon>Gammaproteobacteria</taxon>
        <taxon>Cellvibrionales</taxon>
        <taxon>Halieaceae</taxon>
        <taxon>Seongchinamella</taxon>
    </lineage>
</organism>
<dbReference type="NCBIfam" id="NF005510">
    <property type="entry name" value="PRK07121.1-3"/>
    <property type="match status" value="1"/>
</dbReference>
<dbReference type="SUPFAM" id="SSF51905">
    <property type="entry name" value="FAD/NAD(P)-binding domain"/>
    <property type="match status" value="1"/>
</dbReference>
<keyword evidence="7" id="KW-1185">Reference proteome</keyword>
<dbReference type="EMBL" id="SHNP01000001">
    <property type="protein sequence ID" value="MCX2972457.1"/>
    <property type="molecule type" value="Genomic_DNA"/>
</dbReference>
<evidence type="ECO:0000256" key="1">
    <source>
        <dbReference type="ARBA" id="ARBA00001974"/>
    </source>
</evidence>
<dbReference type="PROSITE" id="PS51318">
    <property type="entry name" value="TAT"/>
    <property type="match status" value="1"/>
</dbReference>
<keyword evidence="4" id="KW-0560">Oxidoreductase</keyword>
<dbReference type="Gene3D" id="3.90.700.10">
    <property type="entry name" value="Succinate dehydrogenase/fumarate reductase flavoprotein, catalytic domain"/>
    <property type="match status" value="1"/>
</dbReference>
<evidence type="ECO:0000256" key="3">
    <source>
        <dbReference type="ARBA" id="ARBA00022827"/>
    </source>
</evidence>
<evidence type="ECO:0000313" key="7">
    <source>
        <dbReference type="Proteomes" id="UP001143307"/>
    </source>
</evidence>
<dbReference type="Gene3D" id="3.50.50.60">
    <property type="entry name" value="FAD/NAD(P)-binding domain"/>
    <property type="match status" value="1"/>
</dbReference>
<dbReference type="InterPro" id="IPR050315">
    <property type="entry name" value="FAD-oxidoreductase_2"/>
</dbReference>
<accession>A0ABT3SR46</accession>
<keyword evidence="2" id="KW-0285">Flavoprotein</keyword>
<evidence type="ECO:0000256" key="2">
    <source>
        <dbReference type="ARBA" id="ARBA00022630"/>
    </source>
</evidence>
<dbReference type="InterPro" id="IPR036188">
    <property type="entry name" value="FAD/NAD-bd_sf"/>
</dbReference>
<name>A0ABT3SR46_9GAMM</name>
<dbReference type="Pfam" id="PF00890">
    <property type="entry name" value="FAD_binding_2"/>
    <property type="match status" value="1"/>
</dbReference>
<gene>
    <name evidence="6" type="ORF">EYC87_02485</name>
</gene>
<dbReference type="Proteomes" id="UP001143307">
    <property type="component" value="Unassembled WGS sequence"/>
</dbReference>
<evidence type="ECO:0000259" key="5">
    <source>
        <dbReference type="Pfam" id="PF00890"/>
    </source>
</evidence>
<comment type="caution">
    <text evidence="6">The sequence shown here is derived from an EMBL/GenBank/DDBJ whole genome shotgun (WGS) entry which is preliminary data.</text>
</comment>
<sequence>MGHPSHKGLNRRQLVAAVGAGSALVATGALAFSRTNVPRWDLQVDVLVAGSGVAGACAAIESKTAGASVLMVEALSVPGGSSALSGGVVYAGGGTSLQRALKVQDSPEAMFQFLTRAGSPNPPQKKMQLYCEQSPAHFDWLVAQGVPYTDKLTTAKGLPMGDESLYYSGTELAWPARELAVPAPRGHVPGVMGMNGGRTLMKALLGQLKRLGVELRTQVVSQQLIVENDGRVSGIVVDEGGERKYLGARRGVVLACGGFIHNQAMLEQHAPHLARCSAPWGGAGDLGQGINMGIGAGAAALRMNEGFAVAPIYPPENAIFGILVNAAGQRFIGEDAYHAVIGHAIAYEQQGRAWLVTDQRSSYSEPQDNFPLAAQGSTIGSIAEQLALPSGALQNTVAYYNRFAGKGQDPMYRKSKTFLRPIQGPPYKAWEVSVDGAFFPAHTLGGLATTPDGEVISSFDELIPGLYAAGRNTAGIPMAPYIASGLSVGDASFFGRRAGKAAAQNR</sequence>
<evidence type="ECO:0000256" key="4">
    <source>
        <dbReference type="ARBA" id="ARBA00023002"/>
    </source>
</evidence>
<dbReference type="SUPFAM" id="SSF56425">
    <property type="entry name" value="Succinate dehydrogenase/fumarate reductase flavoprotein, catalytic domain"/>
    <property type="match status" value="1"/>
</dbReference>
<feature type="domain" description="FAD-dependent oxidoreductase 2 FAD-binding" evidence="5">
    <location>
        <begin position="45"/>
        <end position="474"/>
    </location>
</feature>
<comment type="cofactor">
    <cofactor evidence="1">
        <name>FAD</name>
        <dbReference type="ChEBI" id="CHEBI:57692"/>
    </cofactor>
</comment>
<keyword evidence="3" id="KW-0274">FAD</keyword>
<dbReference type="InterPro" id="IPR006311">
    <property type="entry name" value="TAT_signal"/>
</dbReference>
<dbReference type="InterPro" id="IPR027477">
    <property type="entry name" value="Succ_DH/fumarate_Rdtase_cat_sf"/>
</dbReference>
<evidence type="ECO:0000313" key="6">
    <source>
        <dbReference type="EMBL" id="MCX2972457.1"/>
    </source>
</evidence>
<protein>
    <submittedName>
        <fullName evidence="6">FAD-dependent oxidoreductase</fullName>
    </submittedName>
</protein>
<reference evidence="6" key="1">
    <citation type="submission" date="2019-02" db="EMBL/GenBank/DDBJ databases">
        <authorList>
            <person name="Li S.-H."/>
        </authorList>
    </citation>
    <scope>NUCLEOTIDE SEQUENCE</scope>
    <source>
        <strain evidence="6">IMCC8485</strain>
    </source>
</reference>